<dbReference type="EMBL" id="CYZE01000016">
    <property type="protein sequence ID" value="CUP04496.1"/>
    <property type="molecule type" value="Genomic_DNA"/>
</dbReference>
<reference evidence="1 2" key="1">
    <citation type="submission" date="2015-09" db="EMBL/GenBank/DDBJ databases">
        <authorList>
            <consortium name="Pathogen Informatics"/>
        </authorList>
    </citation>
    <scope>NUCLEOTIDE SEQUENCE [LARGE SCALE GENOMIC DNA]</scope>
    <source>
        <strain evidence="1 2">2789STDY5608850</strain>
    </source>
</reference>
<evidence type="ECO:0000313" key="2">
    <source>
        <dbReference type="Proteomes" id="UP000095651"/>
    </source>
</evidence>
<sequence>MNEKSTELPKSRTLGELRRFELKTDDPEEIEELDRVIEEKHLTRRDLGVILLYLGVRPGFGPECFGIWKHNSPEHP</sequence>
<dbReference type="AlphaFoldDB" id="A0A174X791"/>
<protein>
    <submittedName>
        <fullName evidence="1">Uncharacterized protein</fullName>
    </submittedName>
</protein>
<proteinExistence type="predicted"/>
<dbReference type="STRING" id="154046.ERS852407_04806"/>
<evidence type="ECO:0000313" key="1">
    <source>
        <dbReference type="EMBL" id="CUP04496.1"/>
    </source>
</evidence>
<organism evidence="1 2">
    <name type="scientific">Hungatella hathewayi</name>
    <dbReference type="NCBI Taxonomy" id="154046"/>
    <lineage>
        <taxon>Bacteria</taxon>
        <taxon>Bacillati</taxon>
        <taxon>Bacillota</taxon>
        <taxon>Clostridia</taxon>
        <taxon>Lachnospirales</taxon>
        <taxon>Lachnospiraceae</taxon>
        <taxon>Hungatella</taxon>
    </lineage>
</organism>
<dbReference type="Proteomes" id="UP000095651">
    <property type="component" value="Unassembled WGS sequence"/>
</dbReference>
<accession>A0A174X791</accession>
<name>A0A174X791_9FIRM</name>
<gene>
    <name evidence="1" type="ORF">ERS852407_04806</name>
</gene>